<organism evidence="2 3">
    <name type="scientific">Candidatus Zambryskibacteria bacterium RIFCSPHIGHO2_01_FULL_49_18</name>
    <dbReference type="NCBI Taxonomy" id="1802740"/>
    <lineage>
        <taxon>Bacteria</taxon>
        <taxon>Candidatus Zambryskiibacteriota</taxon>
    </lineage>
</organism>
<dbReference type="EMBL" id="MHVJ01000013">
    <property type="protein sequence ID" value="OHA91213.1"/>
    <property type="molecule type" value="Genomic_DNA"/>
</dbReference>
<keyword evidence="1" id="KW-0203">Cytokinin biosynthesis</keyword>
<comment type="caution">
    <text evidence="2">The sequence shown here is derived from an EMBL/GenBank/DDBJ whole genome shotgun (WGS) entry which is preliminary data.</text>
</comment>
<gene>
    <name evidence="2" type="ORF">A2758_01935</name>
</gene>
<proteinExistence type="inferred from homology"/>
<comment type="similarity">
    <text evidence="1">Belongs to the LOG family.</text>
</comment>
<protein>
    <recommendedName>
        <fullName evidence="1">Cytokinin riboside 5'-monophosphate phosphoribohydrolase</fullName>
        <ecNumber evidence="1">3.2.2.n1</ecNumber>
    </recommendedName>
</protein>
<dbReference type="InterPro" id="IPR031100">
    <property type="entry name" value="LOG_fam"/>
</dbReference>
<dbReference type="InterPro" id="IPR052341">
    <property type="entry name" value="LOG_family_nucleotidases"/>
</dbReference>
<dbReference type="GO" id="GO:0009691">
    <property type="term" value="P:cytokinin biosynthetic process"/>
    <property type="evidence" value="ECO:0007669"/>
    <property type="project" value="UniProtKB-UniRule"/>
</dbReference>
<dbReference type="Proteomes" id="UP000178612">
    <property type="component" value="Unassembled WGS sequence"/>
</dbReference>
<reference evidence="2 3" key="1">
    <citation type="journal article" date="2016" name="Nat. Commun.">
        <title>Thousands of microbial genomes shed light on interconnected biogeochemical processes in an aquifer system.</title>
        <authorList>
            <person name="Anantharaman K."/>
            <person name="Brown C.T."/>
            <person name="Hug L.A."/>
            <person name="Sharon I."/>
            <person name="Castelle C.J."/>
            <person name="Probst A.J."/>
            <person name="Thomas B.C."/>
            <person name="Singh A."/>
            <person name="Wilkins M.J."/>
            <person name="Karaoz U."/>
            <person name="Brodie E.L."/>
            <person name="Williams K.H."/>
            <person name="Hubbard S.S."/>
            <person name="Banfield J.F."/>
        </authorList>
    </citation>
    <scope>NUCLEOTIDE SEQUENCE [LARGE SCALE GENOMIC DNA]</scope>
</reference>
<dbReference type="InterPro" id="IPR005269">
    <property type="entry name" value="LOG"/>
</dbReference>
<dbReference type="NCBIfam" id="TIGR00730">
    <property type="entry name" value="Rossman fold protein, TIGR00730 family"/>
    <property type="match status" value="1"/>
</dbReference>
<sequence length="241" mass="26909">MDDRTKQKLLNDLMLSRGQMEKIASERVAEISKEFTAGFKFLADYPKSVTFFGSNQTKESDQYYQSARILSGRLVKELGFSVVSGGGPGIMEAADRGAYEAGGNSLGLLIQLPDEQPINPFITQSISFHYFFVRKVCLTFGAEVFIFYPGGFGTLDEFFEIITLIQTKKIGNIPVICVGSDYWNKLKSFMEEKMLAYGAIEPAHLNLFTITDSHDEIVDIIKKVPVKISVPFTEIDQKVAV</sequence>
<dbReference type="GO" id="GO:0016787">
    <property type="term" value="F:hydrolase activity"/>
    <property type="evidence" value="ECO:0007669"/>
    <property type="project" value="UniProtKB-KW"/>
</dbReference>
<dbReference type="SUPFAM" id="SSF102405">
    <property type="entry name" value="MCP/YpsA-like"/>
    <property type="match status" value="1"/>
</dbReference>
<dbReference type="Pfam" id="PF03641">
    <property type="entry name" value="Lysine_decarbox"/>
    <property type="match status" value="1"/>
</dbReference>
<evidence type="ECO:0000313" key="3">
    <source>
        <dbReference type="Proteomes" id="UP000178612"/>
    </source>
</evidence>
<keyword evidence="1" id="KW-0378">Hydrolase</keyword>
<dbReference type="EC" id="3.2.2.n1" evidence="1"/>
<dbReference type="AlphaFoldDB" id="A0A1G2T1S8"/>
<dbReference type="Gene3D" id="3.40.50.450">
    <property type="match status" value="1"/>
</dbReference>
<evidence type="ECO:0000313" key="2">
    <source>
        <dbReference type="EMBL" id="OHA91213.1"/>
    </source>
</evidence>
<accession>A0A1G2T1S8</accession>
<dbReference type="GO" id="GO:0005829">
    <property type="term" value="C:cytosol"/>
    <property type="evidence" value="ECO:0007669"/>
    <property type="project" value="TreeGrafter"/>
</dbReference>
<evidence type="ECO:0000256" key="1">
    <source>
        <dbReference type="RuleBase" id="RU363015"/>
    </source>
</evidence>
<dbReference type="PANTHER" id="PTHR43393:SF3">
    <property type="entry name" value="LYSINE DECARBOXYLASE-LIKE PROTEIN"/>
    <property type="match status" value="1"/>
</dbReference>
<name>A0A1G2T1S8_9BACT</name>
<dbReference type="PANTHER" id="PTHR43393">
    <property type="entry name" value="CYTOKININ RIBOSIDE 5'-MONOPHOSPHATE PHOSPHORIBOHYDROLASE"/>
    <property type="match status" value="1"/>
</dbReference>